<dbReference type="KEGG" id="nti:DNFV4_04213"/>
<organism evidence="1 2">
    <name type="scientific">Nitrospira tepida</name>
    <dbReference type="NCBI Taxonomy" id="2973512"/>
    <lineage>
        <taxon>Bacteria</taxon>
        <taxon>Pseudomonadati</taxon>
        <taxon>Nitrospirota</taxon>
        <taxon>Nitrospiria</taxon>
        <taxon>Nitrospirales</taxon>
        <taxon>Nitrospiraceae</taxon>
        <taxon>Nitrospira</taxon>
    </lineage>
</organism>
<name>A0AA86N3C2_9BACT</name>
<keyword evidence="2" id="KW-1185">Reference proteome</keyword>
<dbReference type="RefSeq" id="WP_289271206.1">
    <property type="nucleotide sequence ID" value="NZ_OX365700.1"/>
</dbReference>
<accession>A0AA86N3C2</accession>
<evidence type="ECO:0000313" key="2">
    <source>
        <dbReference type="Proteomes" id="UP001179121"/>
    </source>
</evidence>
<dbReference type="InterPro" id="IPR044036">
    <property type="entry name" value="DUF5752"/>
</dbReference>
<protein>
    <submittedName>
        <fullName evidence="1">Uncharacterized protein</fullName>
    </submittedName>
</protein>
<reference evidence="1" key="1">
    <citation type="submission" date="2022-10" db="EMBL/GenBank/DDBJ databases">
        <authorList>
            <person name="Koch H."/>
        </authorList>
    </citation>
    <scope>NUCLEOTIDE SEQUENCE</scope>
    <source>
        <strain evidence="1">DNF</strain>
    </source>
</reference>
<dbReference type="EMBL" id="OX365700">
    <property type="protein sequence ID" value="CAI4033771.1"/>
    <property type="molecule type" value="Genomic_DNA"/>
</dbReference>
<dbReference type="AlphaFoldDB" id="A0AA86N3C2"/>
<evidence type="ECO:0000313" key="1">
    <source>
        <dbReference type="EMBL" id="CAI4033771.1"/>
    </source>
</evidence>
<dbReference type="Pfam" id="PF19027">
    <property type="entry name" value="DUF5752"/>
    <property type="match status" value="1"/>
</dbReference>
<gene>
    <name evidence="1" type="ORF">DNFV4_04213</name>
</gene>
<proteinExistence type="predicted"/>
<sequence length="221" mass="25482">MMEPTAVSPFTFIGCSELQESLGQQADDEKELAEMLEEVPLDSVHFHTHSYFLRHRFIERVYPNDFAQWVVTQVGDHILGEKLAVVDPFDYPNMEDLREEIISIIDDHLSRTPIVPRVVFGRPFYFHRSRILEVPTGVEARTLGEFRRAVSEIDVSAIYFHMFEAHFRLHREESDFSAWIRTGLGLPDLADRIRAINPYLGSLERLRSSLLTACDGYVARG</sequence>
<dbReference type="Proteomes" id="UP001179121">
    <property type="component" value="Chromosome"/>
</dbReference>